<reference evidence="1" key="1">
    <citation type="submission" date="2020-08" db="EMBL/GenBank/DDBJ databases">
        <title>Genome Sequencing and Pan-Genome Analysis of Migratory bird Vibrio Strains, Inner Mongolia.</title>
        <authorList>
            <person name="Zheng L."/>
        </authorList>
    </citation>
    <scope>NUCLEOTIDE SEQUENCE</scope>
    <source>
        <strain evidence="1">M13F</strain>
    </source>
</reference>
<evidence type="ECO:0000313" key="1">
    <source>
        <dbReference type="EMBL" id="MBC5851409.1"/>
    </source>
</evidence>
<dbReference type="Pfam" id="PF21980">
    <property type="entry name" value="MksE"/>
    <property type="match status" value="1"/>
</dbReference>
<dbReference type="Proteomes" id="UP000615796">
    <property type="component" value="Unassembled WGS sequence"/>
</dbReference>
<dbReference type="InterPro" id="IPR053841">
    <property type="entry name" value="MksE"/>
</dbReference>
<comment type="caution">
    <text evidence="1">The sequence shown here is derived from an EMBL/GenBank/DDBJ whole genome shotgun (WGS) entry which is preliminary data.</text>
</comment>
<proteinExistence type="predicted"/>
<protein>
    <submittedName>
        <fullName evidence="1">Uncharacterized protein</fullName>
    </submittedName>
</protein>
<name>A0A9X0R8A0_VIBME</name>
<dbReference type="AlphaFoldDB" id="A0A9X0R8A0"/>
<accession>A0A9X0R8A0</accession>
<organism evidence="1 2">
    <name type="scientific">Vibrio metschnikovii</name>
    <dbReference type="NCBI Taxonomy" id="28172"/>
    <lineage>
        <taxon>Bacteria</taxon>
        <taxon>Pseudomonadati</taxon>
        <taxon>Pseudomonadota</taxon>
        <taxon>Gammaproteobacteria</taxon>
        <taxon>Vibrionales</taxon>
        <taxon>Vibrionaceae</taxon>
        <taxon>Vibrio</taxon>
    </lineage>
</organism>
<dbReference type="RefSeq" id="WP_187026212.1">
    <property type="nucleotide sequence ID" value="NZ_JACRUP010000006.1"/>
</dbReference>
<gene>
    <name evidence="1" type="ORF">H8Q88_10745</name>
</gene>
<keyword evidence="2" id="KW-1185">Reference proteome</keyword>
<sequence length="213" mass="24480">MSTLFEKTVNLLLSGAFICKITEPEAHNYLNDSQNQYSVDMFVKQIGKTLKSSNNENCFYLAYQEINSENRAQIAKNIEMARNSVKPAVESIRVILDGLRSDMGLYEGQEIVEATIESYAENNDSCKERFRILSQSPSIKKGSKLKDNLHDQIMMVLLYLVREGYLVQPNKNRNIFLVTGKISFLIDYLDFINDREKIIEKVRDESAKQGELF</sequence>
<evidence type="ECO:0000313" key="2">
    <source>
        <dbReference type="Proteomes" id="UP000615796"/>
    </source>
</evidence>
<dbReference type="EMBL" id="JACRUP010000006">
    <property type="protein sequence ID" value="MBC5851409.1"/>
    <property type="molecule type" value="Genomic_DNA"/>
</dbReference>